<gene>
    <name evidence="8" type="ORF">P6N53_16555</name>
</gene>
<keyword evidence="2" id="KW-0479">Metal-binding</keyword>
<dbReference type="InterPro" id="IPR006058">
    <property type="entry name" value="2Fe2S_fd_BS"/>
</dbReference>
<dbReference type="GO" id="GO:0051537">
    <property type="term" value="F:2 iron, 2 sulfur cluster binding"/>
    <property type="evidence" value="ECO:0007669"/>
    <property type="project" value="UniProtKB-KW"/>
</dbReference>
<evidence type="ECO:0000256" key="4">
    <source>
        <dbReference type="ARBA" id="ARBA00023004"/>
    </source>
</evidence>
<evidence type="ECO:0000256" key="2">
    <source>
        <dbReference type="ARBA" id="ARBA00022723"/>
    </source>
</evidence>
<keyword evidence="1" id="KW-0001">2Fe-2S</keyword>
<dbReference type="GO" id="GO:0016491">
    <property type="term" value="F:oxidoreductase activity"/>
    <property type="evidence" value="ECO:0007669"/>
    <property type="project" value="UniProtKB-KW"/>
</dbReference>
<keyword evidence="4" id="KW-0408">Iron</keyword>
<evidence type="ECO:0000259" key="7">
    <source>
        <dbReference type="PROSITE" id="PS51085"/>
    </source>
</evidence>
<evidence type="ECO:0000256" key="5">
    <source>
        <dbReference type="ARBA" id="ARBA00023014"/>
    </source>
</evidence>
<keyword evidence="9" id="KW-1185">Reference proteome</keyword>
<dbReference type="PANTHER" id="PTHR44379:SF2">
    <property type="entry name" value="BLR6218 PROTEIN"/>
    <property type="match status" value="1"/>
</dbReference>
<dbReference type="Gene3D" id="1.10.150.120">
    <property type="entry name" value="[2Fe-2S]-binding domain"/>
    <property type="match status" value="1"/>
</dbReference>
<dbReference type="SUPFAM" id="SSF47741">
    <property type="entry name" value="CO dehydrogenase ISP C-domain like"/>
    <property type="match status" value="1"/>
</dbReference>
<dbReference type="PROSITE" id="PS51085">
    <property type="entry name" value="2FE2S_FER_2"/>
    <property type="match status" value="1"/>
</dbReference>
<evidence type="ECO:0000256" key="6">
    <source>
        <dbReference type="ARBA" id="ARBA00060707"/>
    </source>
</evidence>
<proteinExistence type="predicted"/>
<dbReference type="Pfam" id="PF00111">
    <property type="entry name" value="Fer2"/>
    <property type="match status" value="1"/>
</dbReference>
<dbReference type="InterPro" id="IPR002888">
    <property type="entry name" value="2Fe-2S-bd"/>
</dbReference>
<dbReference type="InterPro" id="IPR012675">
    <property type="entry name" value="Beta-grasp_dom_sf"/>
</dbReference>
<keyword evidence="5" id="KW-0411">Iron-sulfur</keyword>
<dbReference type="InterPro" id="IPR001041">
    <property type="entry name" value="2Fe-2S_ferredoxin-type"/>
</dbReference>
<protein>
    <submittedName>
        <fullName evidence="8">(2Fe-2S)-binding protein</fullName>
    </submittedName>
</protein>
<name>A0AAW7ZHM7_9FIRM</name>
<dbReference type="Proteomes" id="UP001172911">
    <property type="component" value="Unassembled WGS sequence"/>
</dbReference>
<reference evidence="8" key="1">
    <citation type="journal article" date="2023" name="J. Hazard. Mater.">
        <title>Anaerobic biodegradation of pyrene and benzo[a]pyrene by a new sulfate-reducing Desulforamulus aquiferis strain DSA.</title>
        <authorList>
            <person name="Zhang Z."/>
            <person name="Sun J."/>
            <person name="Gong X."/>
            <person name="Wang C."/>
            <person name="Wang H."/>
        </authorList>
    </citation>
    <scope>NUCLEOTIDE SEQUENCE</scope>
    <source>
        <strain evidence="8">DSA</strain>
    </source>
</reference>
<feature type="domain" description="2Fe-2S ferredoxin-type" evidence="7">
    <location>
        <begin position="2"/>
        <end position="78"/>
    </location>
</feature>
<dbReference type="PROSITE" id="PS00197">
    <property type="entry name" value="2FE2S_FER_1"/>
    <property type="match status" value="1"/>
</dbReference>
<evidence type="ECO:0000313" key="8">
    <source>
        <dbReference type="EMBL" id="MDO7788831.1"/>
    </source>
</evidence>
<dbReference type="Pfam" id="PF01799">
    <property type="entry name" value="Fer2_2"/>
    <property type="match status" value="1"/>
</dbReference>
<evidence type="ECO:0000313" key="9">
    <source>
        <dbReference type="Proteomes" id="UP001172911"/>
    </source>
</evidence>
<dbReference type="FunFam" id="1.10.150.120:FF:000003">
    <property type="entry name" value="Carbon monoxide dehydrogenase, small subunit"/>
    <property type="match status" value="1"/>
</dbReference>
<dbReference type="FunFam" id="3.10.20.30:FF:000020">
    <property type="entry name" value="Xanthine dehydrogenase iron-sulfur subunit"/>
    <property type="match status" value="1"/>
</dbReference>
<comment type="pathway">
    <text evidence="6">Alkaloid degradation; nicotine degradation.</text>
</comment>
<comment type="caution">
    <text evidence="8">The sequence shown here is derived from an EMBL/GenBank/DDBJ whole genome shotgun (WGS) entry which is preliminary data.</text>
</comment>
<reference evidence="8" key="2">
    <citation type="submission" date="2023-03" db="EMBL/GenBank/DDBJ databases">
        <authorList>
            <person name="Zhang Z."/>
        </authorList>
    </citation>
    <scope>NUCLEOTIDE SEQUENCE</scope>
    <source>
        <strain evidence="8">DSA</strain>
    </source>
</reference>
<dbReference type="SUPFAM" id="SSF54292">
    <property type="entry name" value="2Fe-2S ferredoxin-like"/>
    <property type="match status" value="1"/>
</dbReference>
<dbReference type="EMBL" id="JARPTC010000025">
    <property type="protein sequence ID" value="MDO7788831.1"/>
    <property type="molecule type" value="Genomic_DNA"/>
</dbReference>
<dbReference type="InterPro" id="IPR036884">
    <property type="entry name" value="2Fe-2S-bd_dom_sf"/>
</dbReference>
<dbReference type="RefSeq" id="WP_304545118.1">
    <property type="nucleotide sequence ID" value="NZ_JARPTC010000025.1"/>
</dbReference>
<evidence type="ECO:0000256" key="3">
    <source>
        <dbReference type="ARBA" id="ARBA00023002"/>
    </source>
</evidence>
<dbReference type="CDD" id="cd00207">
    <property type="entry name" value="fer2"/>
    <property type="match status" value="1"/>
</dbReference>
<dbReference type="InterPro" id="IPR051452">
    <property type="entry name" value="Diverse_Oxidoreductases"/>
</dbReference>
<dbReference type="GO" id="GO:0046872">
    <property type="term" value="F:metal ion binding"/>
    <property type="evidence" value="ECO:0007669"/>
    <property type="project" value="UniProtKB-KW"/>
</dbReference>
<evidence type="ECO:0000256" key="1">
    <source>
        <dbReference type="ARBA" id="ARBA00022714"/>
    </source>
</evidence>
<dbReference type="PANTHER" id="PTHR44379">
    <property type="entry name" value="OXIDOREDUCTASE WITH IRON-SULFUR SUBUNIT"/>
    <property type="match status" value="1"/>
</dbReference>
<dbReference type="Gene3D" id="3.10.20.30">
    <property type="match status" value="1"/>
</dbReference>
<organism evidence="8 9">
    <name type="scientific">Desulforamulus aquiferis</name>
    <dbReference type="NCBI Taxonomy" id="1397668"/>
    <lineage>
        <taxon>Bacteria</taxon>
        <taxon>Bacillati</taxon>
        <taxon>Bacillota</taxon>
        <taxon>Clostridia</taxon>
        <taxon>Eubacteriales</taxon>
        <taxon>Peptococcaceae</taxon>
        <taxon>Desulforamulus</taxon>
    </lineage>
</organism>
<sequence>MAIYEFTLNGKPVKADVPEDTTLLQTIREHFGLTGTKEGCGKGECGACTVIVDGKAVNSCLILTAQVAGAKVNTIESLAVGEKLDPLQESFIQEGAVQCGFCTPGMIMSAKALLDNNPNPSREEIKVCLSGNLCRCTGYSKIIQAVEKVAVRPPEKLREREG</sequence>
<dbReference type="AlphaFoldDB" id="A0AAW7ZHM7"/>
<keyword evidence="3" id="KW-0560">Oxidoreductase</keyword>
<dbReference type="InterPro" id="IPR036010">
    <property type="entry name" value="2Fe-2S_ferredoxin-like_sf"/>
</dbReference>
<accession>A0AAW7ZHM7</accession>